<dbReference type="KEGG" id="dre:137489152"/>
<feature type="signal peptide" evidence="2">
    <location>
        <begin position="1"/>
        <end position="17"/>
    </location>
</feature>
<dbReference type="Pfam" id="PF13895">
    <property type="entry name" value="Ig_2"/>
    <property type="match status" value="1"/>
</dbReference>
<evidence type="ECO:0000313" key="5">
    <source>
        <dbReference type="RefSeq" id="XP_068073060.1"/>
    </source>
</evidence>
<keyword evidence="1" id="KW-0472">Membrane</keyword>
<sequence length="271" mass="30342">MWAFILFFICMEVHGKADDVETLINIKEGDILTLLPELDDLHETVQILWTFENGGLKTRLAQMHQGNIYTHYDVQFTGRVNLDRETGILTLSDIKINESGLYKALIITNKHMLGRRYKVIVYASVSLPAIRRRSSVDHSTGASQETNPVCSVLCSVKNGQDVLISWYKGGELMKQSSSPELNISLSLSLELQYEDAENYSCTAENPVSNKSIQMQIRDVCRSTQQDGQDYCGVTEALVRLVVSALLGIATVLFIFEHLRFCSSQKRAAASV</sequence>
<feature type="chain" id="PRO_5044278824" evidence="2">
    <location>
        <begin position="18"/>
        <end position="271"/>
    </location>
</feature>
<dbReference type="PANTHER" id="PTHR21063">
    <property type="entry name" value="LFA-3"/>
    <property type="match status" value="1"/>
</dbReference>
<accession>A0AB32TI25</accession>
<dbReference type="InterPro" id="IPR007110">
    <property type="entry name" value="Ig-like_dom"/>
</dbReference>
<feature type="transmembrane region" description="Helical" evidence="1">
    <location>
        <begin position="236"/>
        <end position="255"/>
    </location>
</feature>
<keyword evidence="2" id="KW-0732">Signal</keyword>
<evidence type="ECO:0000256" key="2">
    <source>
        <dbReference type="SAM" id="SignalP"/>
    </source>
</evidence>
<dbReference type="Gene3D" id="2.60.40.10">
    <property type="entry name" value="Immunoglobulins"/>
    <property type="match status" value="2"/>
</dbReference>
<dbReference type="SUPFAM" id="SSF48726">
    <property type="entry name" value="Immunoglobulin"/>
    <property type="match status" value="2"/>
</dbReference>
<gene>
    <name evidence="5" type="primary">LOC137489152</name>
</gene>
<dbReference type="AlphaFoldDB" id="A0AB32TI25"/>
<dbReference type="InterPro" id="IPR013783">
    <property type="entry name" value="Ig-like_fold"/>
</dbReference>
<keyword evidence="4" id="KW-1185">Reference proteome</keyword>
<keyword evidence="1" id="KW-0812">Transmembrane</keyword>
<dbReference type="Proteomes" id="UP000000437">
    <property type="component" value="Chromosome 23"/>
</dbReference>
<reference evidence="5" key="1">
    <citation type="submission" date="2025-08" db="UniProtKB">
        <authorList>
            <consortium name="RefSeq"/>
        </authorList>
    </citation>
    <scope>IDENTIFICATION</scope>
    <source>
        <strain evidence="5">Tuebingen</strain>
        <tissue evidence="5">Fibroblasts and whole tissue</tissue>
    </source>
</reference>
<evidence type="ECO:0000256" key="1">
    <source>
        <dbReference type="SAM" id="Phobius"/>
    </source>
</evidence>
<protein>
    <submittedName>
        <fullName evidence="5">SLAM family member 9</fullName>
    </submittedName>
</protein>
<dbReference type="PANTHER" id="PTHR21063:SF4">
    <property type="entry name" value="CD48 ANTIGEN-RELATED"/>
    <property type="match status" value="1"/>
</dbReference>
<dbReference type="CDD" id="cd00096">
    <property type="entry name" value="Ig"/>
    <property type="match status" value="1"/>
</dbReference>
<dbReference type="PROSITE" id="PS50835">
    <property type="entry name" value="IG_LIKE"/>
    <property type="match status" value="1"/>
</dbReference>
<dbReference type="RefSeq" id="XP_073795531.1">
    <property type="nucleotide sequence ID" value="XM_073939430.1"/>
</dbReference>
<dbReference type="GeneID" id="137489152"/>
<proteinExistence type="predicted"/>
<name>A0AB32TI25_DANRE</name>
<evidence type="ECO:0000313" key="4">
    <source>
        <dbReference type="Proteomes" id="UP000000437"/>
    </source>
</evidence>
<keyword evidence="1" id="KW-1133">Transmembrane helix</keyword>
<dbReference type="RefSeq" id="XP_073795532.1">
    <property type="nucleotide sequence ID" value="XM_073939431.1"/>
</dbReference>
<organism evidence="4 5">
    <name type="scientific">Danio rerio</name>
    <name type="common">Zebrafish</name>
    <name type="synonym">Brachydanio rerio</name>
    <dbReference type="NCBI Taxonomy" id="7955"/>
    <lineage>
        <taxon>Eukaryota</taxon>
        <taxon>Metazoa</taxon>
        <taxon>Chordata</taxon>
        <taxon>Craniata</taxon>
        <taxon>Vertebrata</taxon>
        <taxon>Euteleostomi</taxon>
        <taxon>Actinopterygii</taxon>
        <taxon>Neopterygii</taxon>
        <taxon>Teleostei</taxon>
        <taxon>Ostariophysi</taxon>
        <taxon>Cypriniformes</taxon>
        <taxon>Danionidae</taxon>
        <taxon>Danioninae</taxon>
        <taxon>Danio</taxon>
    </lineage>
</organism>
<evidence type="ECO:0000259" key="3">
    <source>
        <dbReference type="PROSITE" id="PS50835"/>
    </source>
</evidence>
<dbReference type="InterPro" id="IPR036179">
    <property type="entry name" value="Ig-like_dom_sf"/>
</dbReference>
<dbReference type="RefSeq" id="XP_068073060.1">
    <property type="nucleotide sequence ID" value="XM_068216959.2"/>
</dbReference>
<feature type="domain" description="Ig-like" evidence="3">
    <location>
        <begin position="128"/>
        <end position="213"/>
    </location>
</feature>